<dbReference type="InterPro" id="IPR002696">
    <property type="entry name" value="Membr_insert_effic_factor_YidD"/>
</dbReference>
<dbReference type="PANTHER" id="PTHR33383:SF1">
    <property type="entry name" value="MEMBRANE PROTEIN INSERTION EFFICIENCY FACTOR-RELATED"/>
    <property type="match status" value="1"/>
</dbReference>
<keyword evidence="1" id="KW-1003">Cell membrane</keyword>
<dbReference type="AlphaFoldDB" id="A0A842I041"/>
<evidence type="ECO:0000313" key="2">
    <source>
        <dbReference type="EMBL" id="MBC2777550.1"/>
    </source>
</evidence>
<dbReference type="PANTHER" id="PTHR33383">
    <property type="entry name" value="MEMBRANE PROTEIN INSERTION EFFICIENCY FACTOR-RELATED"/>
    <property type="match status" value="1"/>
</dbReference>
<comment type="caution">
    <text evidence="2">The sequence shown here is derived from an EMBL/GenBank/DDBJ whole genome shotgun (WGS) entry which is preliminary data.</text>
</comment>
<accession>A0A842I041</accession>
<dbReference type="SMART" id="SM01234">
    <property type="entry name" value="Haemolytic"/>
    <property type="match status" value="1"/>
</dbReference>
<gene>
    <name evidence="2" type="primary">yidD</name>
    <name evidence="2" type="ORF">H6P80_07935</name>
</gene>
<sequence length="75" mass="8414">MIAKLFIGLARLWQWGPSAILPPTCRYTPSCSAYAITAWSRYGAFKGSWLALRRILRCHPWGGSGHDPVPLIENE</sequence>
<dbReference type="GO" id="GO:0005886">
    <property type="term" value="C:plasma membrane"/>
    <property type="evidence" value="ECO:0007669"/>
    <property type="project" value="UniProtKB-SubCell"/>
</dbReference>
<keyword evidence="3" id="KW-1185">Reference proteome</keyword>
<comment type="subcellular location">
    <subcellularLocation>
        <location evidence="1">Cell membrane</location>
        <topology evidence="1">Peripheral membrane protein</topology>
        <orientation evidence="1">Cytoplasmic side</orientation>
    </subcellularLocation>
</comment>
<organism evidence="2 3">
    <name type="scientific">Parasphingopyxis marina</name>
    <dbReference type="NCBI Taxonomy" id="2761622"/>
    <lineage>
        <taxon>Bacteria</taxon>
        <taxon>Pseudomonadati</taxon>
        <taxon>Pseudomonadota</taxon>
        <taxon>Alphaproteobacteria</taxon>
        <taxon>Sphingomonadales</taxon>
        <taxon>Sphingomonadaceae</taxon>
        <taxon>Parasphingopyxis</taxon>
    </lineage>
</organism>
<dbReference type="RefSeq" id="WP_185800750.1">
    <property type="nucleotide sequence ID" value="NZ_JACJVJ010000001.1"/>
</dbReference>
<name>A0A842I041_9SPHN</name>
<reference evidence="2 3" key="1">
    <citation type="submission" date="2020-08" db="EMBL/GenBank/DDBJ databases">
        <title>Draft genome sequence of Parasphingopyxis sp. GrpM-11.</title>
        <authorList>
            <person name="Oh J."/>
            <person name="Roh D.-H."/>
        </authorList>
    </citation>
    <scope>NUCLEOTIDE SEQUENCE [LARGE SCALE GENOMIC DNA]</scope>
    <source>
        <strain evidence="2 3">GrpM-11</strain>
    </source>
</reference>
<dbReference type="EMBL" id="JACJVJ010000001">
    <property type="protein sequence ID" value="MBC2777550.1"/>
    <property type="molecule type" value="Genomic_DNA"/>
</dbReference>
<comment type="similarity">
    <text evidence="1">Belongs to the UPF0161 family.</text>
</comment>
<dbReference type="HAMAP" id="MF_00386">
    <property type="entry name" value="UPF0161_YidD"/>
    <property type="match status" value="1"/>
</dbReference>
<evidence type="ECO:0000313" key="3">
    <source>
        <dbReference type="Proteomes" id="UP000564378"/>
    </source>
</evidence>
<protein>
    <recommendedName>
        <fullName evidence="1">Putative membrane protein insertion efficiency factor</fullName>
    </recommendedName>
</protein>
<keyword evidence="1" id="KW-0472">Membrane</keyword>
<comment type="function">
    <text evidence="1">Could be involved in insertion of integral membrane proteins into the membrane.</text>
</comment>
<dbReference type="NCBIfam" id="TIGR00278">
    <property type="entry name" value="membrane protein insertion efficiency factor YidD"/>
    <property type="match status" value="1"/>
</dbReference>
<proteinExistence type="inferred from homology"/>
<dbReference type="Proteomes" id="UP000564378">
    <property type="component" value="Unassembled WGS sequence"/>
</dbReference>
<evidence type="ECO:0000256" key="1">
    <source>
        <dbReference type="HAMAP-Rule" id="MF_00386"/>
    </source>
</evidence>
<dbReference type="Pfam" id="PF01809">
    <property type="entry name" value="YidD"/>
    <property type="match status" value="1"/>
</dbReference>